<evidence type="ECO:0000313" key="3">
    <source>
        <dbReference type="Proteomes" id="UP001202922"/>
    </source>
</evidence>
<protein>
    <recommendedName>
        <fullName evidence="4">Glycosyltransferase RgtA/B/C/D-like domain-containing protein</fullName>
    </recommendedName>
</protein>
<sequence length="584" mass="62648">MTAALVWWAHRISAVKWPRAFSSPAIRFSRAEGAAAVVAIAVCYVRFAQIIRSPDAISQGIDAPFHVNLVRLILDNQEIGPFISAKLISSAQVYPPLWHGVAALIVQMTGASIPLASNALNGAVVAVAWPLSVLALTRCLTGARAAALIPAAFTTAAAYAFPWTPIQGQWSDVGALFPFTMSTSILPVVIPLVARMFGFLRESFLSRSMASIMLAATMAALAMSQPSGVAAAGAICGSLITALLVRRFVWELRARSPFVRHLRLLVVGLLFGVAFFTFWILARPTPVVGWGAFTDPWRAFAGALLNAPLNGPVPWVTALASLAGLIVALALRCWWFVAPYIGMLYIYLVGAASGNQVFRAFTIGAWWGDNERTAAMLPMFTVACVGLSAGAMAAWVGRQRSERSWNQPALAESTMTALVAVPILLGALVFPGERPHDPARATSFGVWATSPILTSDELTLLGRLDRFVPVGSVIANDPWDGSSMAYALTDRKVLFPHAYLGADPERVIVASSLHDAEPGSAVCRALGRLHAQYALDFGGHLIDPYRPEIVDFSGFQGLSESKSFQLLDSQGSARLYKIVGCNYH</sequence>
<feature type="transmembrane region" description="Helical" evidence="1">
    <location>
        <begin position="315"/>
        <end position="337"/>
    </location>
</feature>
<evidence type="ECO:0000256" key="1">
    <source>
        <dbReference type="SAM" id="Phobius"/>
    </source>
</evidence>
<gene>
    <name evidence="2" type="ORF">L0M17_05055</name>
</gene>
<keyword evidence="1" id="KW-1133">Transmembrane helix</keyword>
<feature type="transmembrane region" description="Helical" evidence="1">
    <location>
        <begin position="204"/>
        <end position="223"/>
    </location>
</feature>
<feature type="transmembrane region" description="Helical" evidence="1">
    <location>
        <begin position="409"/>
        <end position="430"/>
    </location>
</feature>
<feature type="transmembrane region" description="Helical" evidence="1">
    <location>
        <begin position="143"/>
        <end position="161"/>
    </location>
</feature>
<comment type="caution">
    <text evidence="2">The sequence shown here is derived from an EMBL/GenBank/DDBJ whole genome shotgun (WGS) entry which is preliminary data.</text>
</comment>
<feature type="transmembrane region" description="Helical" evidence="1">
    <location>
        <begin position="262"/>
        <end position="282"/>
    </location>
</feature>
<name>A0ABS9TY57_9MICC</name>
<keyword evidence="1" id="KW-0812">Transmembrane</keyword>
<dbReference type="EMBL" id="JAKZBV010000001">
    <property type="protein sequence ID" value="MCH6469363.1"/>
    <property type="molecule type" value="Genomic_DNA"/>
</dbReference>
<dbReference type="Proteomes" id="UP001202922">
    <property type="component" value="Unassembled WGS sequence"/>
</dbReference>
<reference evidence="2 3" key="1">
    <citation type="submission" date="2022-03" db="EMBL/GenBank/DDBJ databases">
        <title>Sinomonas sp. isolated from a soil.</title>
        <authorList>
            <person name="Han J."/>
            <person name="Kim D.-U."/>
        </authorList>
    </citation>
    <scope>NUCLEOTIDE SEQUENCE [LARGE SCALE GENOMIC DNA]</scope>
    <source>
        <strain evidence="2 3">5-5</strain>
    </source>
</reference>
<evidence type="ECO:0000313" key="2">
    <source>
        <dbReference type="EMBL" id="MCH6469363.1"/>
    </source>
</evidence>
<accession>A0ABS9TY57</accession>
<feature type="transmembrane region" description="Helical" evidence="1">
    <location>
        <begin position="229"/>
        <end position="250"/>
    </location>
</feature>
<organism evidence="2 3">
    <name type="scientific">Sinomonas terrae</name>
    <dbReference type="NCBI Taxonomy" id="2908838"/>
    <lineage>
        <taxon>Bacteria</taxon>
        <taxon>Bacillati</taxon>
        <taxon>Actinomycetota</taxon>
        <taxon>Actinomycetes</taxon>
        <taxon>Micrococcales</taxon>
        <taxon>Micrococcaceae</taxon>
        <taxon>Sinomonas</taxon>
    </lineage>
</organism>
<dbReference type="Pfam" id="PF20176">
    <property type="entry name" value="DUF6541"/>
    <property type="match status" value="1"/>
</dbReference>
<feature type="transmembrane region" description="Helical" evidence="1">
    <location>
        <begin position="374"/>
        <end position="397"/>
    </location>
</feature>
<feature type="transmembrane region" description="Helical" evidence="1">
    <location>
        <begin position="344"/>
        <end position="368"/>
    </location>
</feature>
<keyword evidence="3" id="KW-1185">Reference proteome</keyword>
<keyword evidence="1" id="KW-0472">Membrane</keyword>
<proteinExistence type="predicted"/>
<dbReference type="InterPro" id="IPR046671">
    <property type="entry name" value="DUF6541"/>
</dbReference>
<feature type="transmembrane region" description="Helical" evidence="1">
    <location>
        <begin position="173"/>
        <end position="192"/>
    </location>
</feature>
<evidence type="ECO:0008006" key="4">
    <source>
        <dbReference type="Google" id="ProtNLM"/>
    </source>
</evidence>